<dbReference type="Pfam" id="PF08042">
    <property type="entry name" value="PqqA"/>
    <property type="match status" value="1"/>
</dbReference>
<keyword evidence="5" id="KW-1185">Reference proteome</keyword>
<evidence type="ECO:0000256" key="1">
    <source>
        <dbReference type="ARBA" id="ARBA00004886"/>
    </source>
</evidence>
<dbReference type="Proteomes" id="UP001500886">
    <property type="component" value="Unassembled WGS sequence"/>
</dbReference>
<sequence length="63" mass="6822">MPETALRAEATLGTEATLRTETAALTGAPPAHDAREAPRRAWEPPDFTDVELGQEVTAYAGRW</sequence>
<evidence type="ECO:0000256" key="2">
    <source>
        <dbReference type="ARBA" id="ARBA00009325"/>
    </source>
</evidence>
<evidence type="ECO:0000313" key="5">
    <source>
        <dbReference type="Proteomes" id="UP001500886"/>
    </source>
</evidence>
<dbReference type="NCBIfam" id="TIGR02107">
    <property type="entry name" value="PQQ_syn_pqqA"/>
    <property type="match status" value="1"/>
</dbReference>
<comment type="similarity">
    <text evidence="2">Belongs to the PqqA family.</text>
</comment>
<reference evidence="5" key="1">
    <citation type="journal article" date="2019" name="Int. J. Syst. Evol. Microbiol.">
        <title>The Global Catalogue of Microorganisms (GCM) 10K type strain sequencing project: providing services to taxonomists for standard genome sequencing and annotation.</title>
        <authorList>
            <consortium name="The Broad Institute Genomics Platform"/>
            <consortium name="The Broad Institute Genome Sequencing Center for Infectious Disease"/>
            <person name="Wu L."/>
            <person name="Ma J."/>
        </authorList>
    </citation>
    <scope>NUCLEOTIDE SEQUENCE [LARGE SCALE GENOMIC DNA]</scope>
    <source>
        <strain evidence="5">JCM 4542</strain>
    </source>
</reference>
<gene>
    <name evidence="4" type="ORF">GCM10010315_33390</name>
</gene>
<comment type="pathway">
    <text evidence="1">Cofactor biosynthesis; pyrroloquinoline quinone biosynthesis.</text>
</comment>
<organism evidence="4 5">
    <name type="scientific">Streptomyces luteosporeus</name>
    <dbReference type="NCBI Taxonomy" id="173856"/>
    <lineage>
        <taxon>Bacteria</taxon>
        <taxon>Bacillati</taxon>
        <taxon>Actinomycetota</taxon>
        <taxon>Actinomycetes</taxon>
        <taxon>Kitasatosporales</taxon>
        <taxon>Streptomycetaceae</taxon>
        <taxon>Streptomyces</taxon>
    </lineage>
</organism>
<dbReference type="RefSeq" id="WP_361748303.1">
    <property type="nucleotide sequence ID" value="NZ_BAAASL010000011.1"/>
</dbReference>
<name>A0ABP6G7I6_9ACTN</name>
<accession>A0ABP6G7I6</accession>
<dbReference type="EMBL" id="BAAASL010000011">
    <property type="protein sequence ID" value="GAA2718261.1"/>
    <property type="molecule type" value="Genomic_DNA"/>
</dbReference>
<proteinExistence type="inferred from homology"/>
<dbReference type="InterPro" id="IPR011725">
    <property type="entry name" value="PQQ_synth_PqqA"/>
</dbReference>
<comment type="caution">
    <text evidence="4">The sequence shown here is derived from an EMBL/GenBank/DDBJ whole genome shotgun (WGS) entry which is preliminary data.</text>
</comment>
<evidence type="ECO:0000313" key="4">
    <source>
        <dbReference type="EMBL" id="GAA2718261.1"/>
    </source>
</evidence>
<evidence type="ECO:0000256" key="3">
    <source>
        <dbReference type="ARBA" id="ARBA00015086"/>
    </source>
</evidence>
<protein>
    <recommendedName>
        <fullName evidence="3">Coenzyme PQQ synthesis protein A</fullName>
    </recommendedName>
</protein>